<dbReference type="RefSeq" id="WP_252589518.1">
    <property type="nucleotide sequence ID" value="NZ_JAMWYS010000058.1"/>
</dbReference>
<dbReference type="Pfam" id="PF09994">
    <property type="entry name" value="T6SS_Tle1-like_cat"/>
    <property type="match status" value="1"/>
</dbReference>
<accession>A0A9X2F9U1</accession>
<evidence type="ECO:0000259" key="1">
    <source>
        <dbReference type="Pfam" id="PF09994"/>
    </source>
</evidence>
<name>A0A9X2F9U1_9SPHI</name>
<keyword evidence="3" id="KW-1185">Reference proteome</keyword>
<comment type="caution">
    <text evidence="2">The sequence shown here is derived from an EMBL/GenBank/DDBJ whole genome shotgun (WGS) entry which is preliminary data.</text>
</comment>
<organism evidence="2 3">
    <name type="scientific">Solitalea agri</name>
    <dbReference type="NCBI Taxonomy" id="2953739"/>
    <lineage>
        <taxon>Bacteria</taxon>
        <taxon>Pseudomonadati</taxon>
        <taxon>Bacteroidota</taxon>
        <taxon>Sphingobacteriia</taxon>
        <taxon>Sphingobacteriales</taxon>
        <taxon>Sphingobacteriaceae</taxon>
        <taxon>Solitalea</taxon>
    </lineage>
</organism>
<proteinExistence type="predicted"/>
<dbReference type="Proteomes" id="UP001155182">
    <property type="component" value="Unassembled WGS sequence"/>
</dbReference>
<feature type="domain" description="T6SS Phospholipase effector Tle1-like catalytic" evidence="1">
    <location>
        <begin position="2"/>
        <end position="266"/>
    </location>
</feature>
<dbReference type="PANTHER" id="PTHR33840">
    <property type="match status" value="1"/>
</dbReference>
<evidence type="ECO:0000313" key="2">
    <source>
        <dbReference type="EMBL" id="MCO4294483.1"/>
    </source>
</evidence>
<dbReference type="PANTHER" id="PTHR33840:SF1">
    <property type="entry name" value="TLE1 PHOSPHOLIPASE DOMAIN-CONTAINING PROTEIN"/>
    <property type="match status" value="1"/>
</dbReference>
<gene>
    <name evidence="2" type="ORF">NF867_16595</name>
</gene>
<sequence>MKRIVICCDGTWNEPGTVDKGEAVRTNVQKVYESVAQHDENGTAQLKYYISGVGTSGWFINKLMGGATGEGIDCNIKEAYKFLIGNYEMGDEIYLFGFSRGAYTARSLAGLVRNSGVLKPEYFNKVDEAYKIYRSKSKKKDPDSPDAIFFKNNFCIEEPPIKFIGIWDTVGALGVPIYLFKWFNRKLEFHDVTLSSKVMYAYHALAIDEKRKAFAPTLWEQSKTVTNDPTHPQKMEQVWFPGVHSNVGGGYKESGLSDTTLKWMIEKAKQTGLSFNESYIEQQLFKGDYKVRNSITGIYHLMQKKVRDINKNRSRGVVTNEYIHYSCFEYAYKYDFKYKPRNVTSNVIRKTAFCPLLDEWNSEWRNYLKPEDLAHFIQEPVQKIANINEIDPELIQHGIA</sequence>
<dbReference type="AlphaFoldDB" id="A0A9X2F9U1"/>
<reference evidence="2" key="1">
    <citation type="submission" date="2022-06" db="EMBL/GenBank/DDBJ databases">
        <title>Solitalea sp. MAHUQ-68 isolated from rhizospheric soil.</title>
        <authorList>
            <person name="Huq M.A."/>
        </authorList>
    </citation>
    <scope>NUCLEOTIDE SEQUENCE</scope>
    <source>
        <strain evidence="2">MAHUQ-68</strain>
    </source>
</reference>
<dbReference type="InterPro" id="IPR018712">
    <property type="entry name" value="Tle1-like_cat"/>
</dbReference>
<evidence type="ECO:0000313" key="3">
    <source>
        <dbReference type="Proteomes" id="UP001155182"/>
    </source>
</evidence>
<dbReference type="EMBL" id="JAMWYS010000058">
    <property type="protein sequence ID" value="MCO4294483.1"/>
    <property type="molecule type" value="Genomic_DNA"/>
</dbReference>
<protein>
    <submittedName>
        <fullName evidence="2">DUF2235 domain-containing protein</fullName>
    </submittedName>
</protein>